<evidence type="ECO:0000256" key="1">
    <source>
        <dbReference type="ARBA" id="ARBA00004141"/>
    </source>
</evidence>
<feature type="transmembrane region" description="Helical" evidence="13">
    <location>
        <begin position="521"/>
        <end position="539"/>
    </location>
</feature>
<dbReference type="FunFam" id="1.20.1250.20:FF:001292">
    <property type="entry name" value="Os01g0960900 protein"/>
    <property type="match status" value="1"/>
</dbReference>
<evidence type="ECO:0000256" key="5">
    <source>
        <dbReference type="ARBA" id="ARBA00022448"/>
    </source>
</evidence>
<dbReference type="Gene3D" id="1.10.287.110">
    <property type="entry name" value="DnaJ domain"/>
    <property type="match status" value="1"/>
</dbReference>
<keyword evidence="6 13" id="KW-0812">Transmembrane</keyword>
<evidence type="ECO:0000256" key="13">
    <source>
        <dbReference type="SAM" id="Phobius"/>
    </source>
</evidence>
<feature type="transmembrane region" description="Helical" evidence="13">
    <location>
        <begin position="579"/>
        <end position="599"/>
    </location>
</feature>
<dbReference type="Proteomes" id="UP000008021">
    <property type="component" value="Chromosome 1"/>
</dbReference>
<comment type="similarity">
    <text evidence="4">Belongs to the TIM16/PAM16 family.</text>
</comment>
<dbReference type="InterPro" id="IPR036259">
    <property type="entry name" value="MFS_trans_sf"/>
</dbReference>
<dbReference type="EnsemblPlants" id="OMERI01G41480.2">
    <property type="protein sequence ID" value="OMERI01G41480.2"/>
    <property type="gene ID" value="OMERI01G41480"/>
</dbReference>
<comment type="similarity">
    <text evidence="3">Belongs to the major facilitator superfamily. Proton-dependent oligopeptide transporter (POT/PTR) (TC 2.A.17) family.</text>
</comment>
<feature type="transmembrane region" description="Helical" evidence="13">
    <location>
        <begin position="12"/>
        <end position="33"/>
    </location>
</feature>
<keyword evidence="7" id="KW-0999">Mitochondrion inner membrane</keyword>
<dbReference type="GO" id="GO:0015031">
    <property type="term" value="P:protein transport"/>
    <property type="evidence" value="ECO:0007669"/>
    <property type="project" value="UniProtKB-KW"/>
</dbReference>
<reference evidence="14" key="1">
    <citation type="submission" date="2015-04" db="UniProtKB">
        <authorList>
            <consortium name="EnsemblPlants"/>
        </authorList>
    </citation>
    <scope>IDENTIFICATION</scope>
</reference>
<dbReference type="AlphaFoldDB" id="A0A0E0CD88"/>
<sequence length="687" mass="72386">MASDHENHTKKGGWIALPFLAGSVVGLGMAMSATSSNLIVYLVHKYNVKAIHAAQISSVVRGCMQFAPVLAAALSDAFFGPYPVALAGIAFSLLSFVLFTLTATLPSLLPPPCQRAADGGGATATSCEQPNAAQSAVLYTALCLLAAGNGGTRYNMAALGADQLAVEERQGGGFFSCYFAFLYASYAAGDTVLVYVQDGVSWALGFGVCVATTGLGLAALLLGSRHYRRPVPKGSPFTAMARVAVAAARKATANLGSRVQYYHGCNNRDAVPRADQAPSERFRFLNRAAMVAAGETREEDGSVARPWRLCTVQQVEDLKSVVRVLPLWSSGILVSVTVNAQVSLTVLQALTMDRVLGPRFAVPAASVTVTVLAAFVLAAALFDRLAALFCAAGGKLAITPLRRVGLGHALNVASMAVAALVERRRIGAARGRAAAAGVVVPMSALWLVPQLALTGAEEALHLPGNTALFYGELPAALRSTATAMPPLFIAAGSYLSAAAVDAVRRSTTWLPDDLNASRLDSVYWTLAVLAAVNLGYFLVCATTYKYNNYGGDDDDKGSTAAAANASEGRRGYSEMAARLLANLLVIGGTVLGRAAVQAYRQAIVNANKTGAAQEAINGIRRASKAMTEQEARQILGISEKSTWEEIVQKYDSMFERNAKNGSFYLQSKVHRAKECLEAVYQKPDIPS</sequence>
<proteinExistence type="inferred from homology"/>
<protein>
    <recommendedName>
        <fullName evidence="16">J domain-containing protein</fullName>
    </recommendedName>
</protein>
<comment type="subcellular location">
    <subcellularLocation>
        <location evidence="1">Membrane</location>
        <topology evidence="1">Multi-pass membrane protein</topology>
    </subcellularLocation>
    <subcellularLocation>
        <location evidence="2">Mitochondrion inner membrane</location>
        <topology evidence="2">Peripheral membrane protein</topology>
    </subcellularLocation>
</comment>
<keyword evidence="12 13" id="KW-0472">Membrane</keyword>
<keyword evidence="9 13" id="KW-1133">Transmembrane helix</keyword>
<dbReference type="eggNOG" id="KOG1237">
    <property type="taxonomic scope" value="Eukaryota"/>
</dbReference>
<keyword evidence="11" id="KW-0496">Mitochondrion</keyword>
<evidence type="ECO:0000256" key="7">
    <source>
        <dbReference type="ARBA" id="ARBA00022792"/>
    </source>
</evidence>
<evidence type="ECO:0000256" key="12">
    <source>
        <dbReference type="ARBA" id="ARBA00023136"/>
    </source>
</evidence>
<feature type="transmembrane region" description="Helical" evidence="13">
    <location>
        <begin position="84"/>
        <end position="105"/>
    </location>
</feature>
<keyword evidence="8" id="KW-0653">Protein transport</keyword>
<feature type="transmembrane region" description="Helical" evidence="13">
    <location>
        <begin position="433"/>
        <end position="453"/>
    </location>
</feature>
<organism evidence="14">
    <name type="scientific">Oryza meridionalis</name>
    <dbReference type="NCBI Taxonomy" id="40149"/>
    <lineage>
        <taxon>Eukaryota</taxon>
        <taxon>Viridiplantae</taxon>
        <taxon>Streptophyta</taxon>
        <taxon>Embryophyta</taxon>
        <taxon>Tracheophyta</taxon>
        <taxon>Spermatophyta</taxon>
        <taxon>Magnoliopsida</taxon>
        <taxon>Liliopsida</taxon>
        <taxon>Poales</taxon>
        <taxon>Poaceae</taxon>
        <taxon>BOP clade</taxon>
        <taxon>Oryzoideae</taxon>
        <taxon>Oryzeae</taxon>
        <taxon>Oryzinae</taxon>
        <taxon>Oryza</taxon>
    </lineage>
</organism>
<feature type="transmembrane region" description="Helical" evidence="13">
    <location>
        <begin position="360"/>
        <end position="382"/>
    </location>
</feature>
<name>A0A0E0CD88_9ORYZ</name>
<evidence type="ECO:0000256" key="9">
    <source>
        <dbReference type="ARBA" id="ARBA00022989"/>
    </source>
</evidence>
<dbReference type="Gramene" id="OMERI01G41480.2">
    <property type="protein sequence ID" value="OMERI01G41480.2"/>
    <property type="gene ID" value="OMERI01G41480"/>
</dbReference>
<evidence type="ECO:0000256" key="4">
    <source>
        <dbReference type="ARBA" id="ARBA00008817"/>
    </source>
</evidence>
<feature type="transmembrane region" description="Helical" evidence="13">
    <location>
        <begin position="202"/>
        <end position="223"/>
    </location>
</feature>
<evidence type="ECO:0000256" key="2">
    <source>
        <dbReference type="ARBA" id="ARBA00004637"/>
    </source>
</evidence>
<dbReference type="GO" id="GO:0031348">
    <property type="term" value="P:negative regulation of defense response"/>
    <property type="evidence" value="ECO:0007669"/>
    <property type="project" value="UniProtKB-ARBA"/>
</dbReference>
<evidence type="ECO:0000256" key="3">
    <source>
        <dbReference type="ARBA" id="ARBA00005982"/>
    </source>
</evidence>
<keyword evidence="5" id="KW-0813">Transport</keyword>
<evidence type="ECO:0000256" key="10">
    <source>
        <dbReference type="ARBA" id="ARBA00023010"/>
    </source>
</evidence>
<dbReference type="SUPFAM" id="SSF103473">
    <property type="entry name" value="MFS general substrate transporter"/>
    <property type="match status" value="1"/>
</dbReference>
<keyword evidence="10" id="KW-0811">Translocation</keyword>
<dbReference type="PANTHER" id="PTHR11654">
    <property type="entry name" value="OLIGOPEPTIDE TRANSPORTER-RELATED"/>
    <property type="match status" value="1"/>
</dbReference>
<feature type="transmembrane region" description="Helical" evidence="13">
    <location>
        <begin position="177"/>
        <end position="196"/>
    </location>
</feature>
<evidence type="ECO:0000256" key="11">
    <source>
        <dbReference type="ARBA" id="ARBA00023128"/>
    </source>
</evidence>
<accession>A0A0E0CD88</accession>
<dbReference type="InterPro" id="IPR036869">
    <property type="entry name" value="J_dom_sf"/>
</dbReference>
<feature type="transmembrane region" description="Helical" evidence="13">
    <location>
        <begin position="402"/>
        <end position="421"/>
    </location>
</feature>
<evidence type="ECO:0008006" key="16">
    <source>
        <dbReference type="Google" id="ProtNLM"/>
    </source>
</evidence>
<reference evidence="14" key="2">
    <citation type="submission" date="2018-05" db="EMBL/GenBank/DDBJ databases">
        <title>OmerRS3 (Oryza meridionalis Reference Sequence Version 3).</title>
        <authorList>
            <person name="Zhang J."/>
            <person name="Kudrna D."/>
            <person name="Lee S."/>
            <person name="Talag J."/>
            <person name="Welchert J."/>
            <person name="Wing R.A."/>
        </authorList>
    </citation>
    <scope>NUCLEOTIDE SEQUENCE [LARGE SCALE GENOMIC DNA]</scope>
    <source>
        <strain evidence="14">cv. OR44</strain>
    </source>
</reference>
<keyword evidence="15" id="KW-1185">Reference proteome</keyword>
<dbReference type="FunFam" id="1.10.287.110:FF:000006">
    <property type="entry name" value="Import inner membrane translocase subunit TIM16"/>
    <property type="match status" value="1"/>
</dbReference>
<dbReference type="GO" id="GO:0005743">
    <property type="term" value="C:mitochondrial inner membrane"/>
    <property type="evidence" value="ECO:0007669"/>
    <property type="project" value="UniProtKB-SubCell"/>
</dbReference>
<dbReference type="Gene3D" id="1.20.1250.20">
    <property type="entry name" value="MFS general substrate transporter like domains"/>
    <property type="match status" value="1"/>
</dbReference>
<evidence type="ECO:0000256" key="8">
    <source>
        <dbReference type="ARBA" id="ARBA00022927"/>
    </source>
</evidence>
<dbReference type="GO" id="GO:0022857">
    <property type="term" value="F:transmembrane transporter activity"/>
    <property type="evidence" value="ECO:0007669"/>
    <property type="project" value="InterPro"/>
</dbReference>
<evidence type="ECO:0000313" key="14">
    <source>
        <dbReference type="EnsemblPlants" id="OMERI01G41480.2"/>
    </source>
</evidence>
<dbReference type="Pfam" id="PF03656">
    <property type="entry name" value="Pam16"/>
    <property type="match status" value="1"/>
</dbReference>
<evidence type="ECO:0000256" key="6">
    <source>
        <dbReference type="ARBA" id="ARBA00022692"/>
    </source>
</evidence>
<dbReference type="InterPro" id="IPR000109">
    <property type="entry name" value="POT_fam"/>
</dbReference>
<dbReference type="Pfam" id="PF00854">
    <property type="entry name" value="PTR2"/>
    <property type="match status" value="1"/>
</dbReference>
<evidence type="ECO:0000313" key="15">
    <source>
        <dbReference type="Proteomes" id="UP000008021"/>
    </source>
</evidence>